<evidence type="ECO:0000313" key="2">
    <source>
        <dbReference type="EMBL" id="GFH79795.1"/>
    </source>
</evidence>
<dbReference type="EMBL" id="BLLO01000023">
    <property type="protein sequence ID" value="GFH79795.1"/>
    <property type="molecule type" value="Genomic_DNA"/>
</dbReference>
<name>A0ABQ1DB58_9ACTN</name>
<gene>
    <name evidence="2" type="ORF">Sgou_44650</name>
</gene>
<comment type="caution">
    <text evidence="2">The sequence shown here is derived from an EMBL/GenBank/DDBJ whole genome shotgun (WGS) entry which is preliminary data.</text>
</comment>
<evidence type="ECO:0000313" key="3">
    <source>
        <dbReference type="Proteomes" id="UP000480804"/>
    </source>
</evidence>
<keyword evidence="3" id="KW-1185">Reference proteome</keyword>
<sequence length="87" mass="9724">MFYCGGDYEARKGFRDRAGLDQSAPRRPPARAAARGLRACHPERSSSTSWPSWWTPSARWNSVRRARACDDGVYAYSWAKGGKEAGK</sequence>
<dbReference type="Proteomes" id="UP000480804">
    <property type="component" value="Unassembled WGS sequence"/>
</dbReference>
<feature type="region of interest" description="Disordered" evidence="1">
    <location>
        <begin position="15"/>
        <end position="50"/>
    </location>
</feature>
<accession>A0ABQ1DB58</accession>
<proteinExistence type="predicted"/>
<organism evidence="2 3">
    <name type="scientific">Streptomyces gougerotii</name>
    <dbReference type="NCBI Taxonomy" id="53448"/>
    <lineage>
        <taxon>Bacteria</taxon>
        <taxon>Bacillati</taxon>
        <taxon>Actinomycetota</taxon>
        <taxon>Actinomycetes</taxon>
        <taxon>Kitasatosporales</taxon>
        <taxon>Streptomycetaceae</taxon>
        <taxon>Streptomyces</taxon>
        <taxon>Streptomyces diastaticus group</taxon>
    </lineage>
</organism>
<reference evidence="2 3" key="1">
    <citation type="submission" date="2020-02" db="EMBL/GenBank/DDBJ databases">
        <title>Whole genome shotgun sequence of Streptomyces gougerotii NBRC 13043.</title>
        <authorList>
            <person name="Ichikawa N."/>
            <person name="Komaki H."/>
            <person name="Tamura T."/>
        </authorList>
    </citation>
    <scope>NUCLEOTIDE SEQUENCE [LARGE SCALE GENOMIC DNA]</scope>
    <source>
        <strain evidence="2 3">NBRC 13043</strain>
    </source>
</reference>
<protein>
    <submittedName>
        <fullName evidence="2">Uncharacterized protein</fullName>
    </submittedName>
</protein>
<evidence type="ECO:0000256" key="1">
    <source>
        <dbReference type="SAM" id="MobiDB-lite"/>
    </source>
</evidence>